<evidence type="ECO:0000256" key="2">
    <source>
        <dbReference type="ARBA" id="ARBA00005896"/>
    </source>
</evidence>
<proteinExistence type="inferred from homology"/>
<evidence type="ECO:0000256" key="5">
    <source>
        <dbReference type="ARBA" id="ARBA00023002"/>
    </source>
</evidence>
<dbReference type="InterPro" id="IPR051323">
    <property type="entry name" value="AtsK-like"/>
</dbReference>
<feature type="domain" description="TauD/TfdA-like" evidence="7">
    <location>
        <begin position="25"/>
        <end position="341"/>
    </location>
</feature>
<comment type="similarity">
    <text evidence="2">Belongs to the TfdA dioxygenase family.</text>
</comment>
<dbReference type="Proteomes" id="UP001265746">
    <property type="component" value="Unassembled WGS sequence"/>
</dbReference>
<gene>
    <name evidence="8" type="ORF">N8I77_001429</name>
</gene>
<keyword evidence="3" id="KW-0479">Metal-binding</keyword>
<dbReference type="GO" id="GO:0016706">
    <property type="term" value="F:2-oxoglutarate-dependent dioxygenase activity"/>
    <property type="evidence" value="ECO:0007669"/>
    <property type="project" value="TreeGrafter"/>
</dbReference>
<dbReference type="AlphaFoldDB" id="A0AAD9SQN2"/>
<evidence type="ECO:0000256" key="1">
    <source>
        <dbReference type="ARBA" id="ARBA00001954"/>
    </source>
</evidence>
<evidence type="ECO:0000313" key="8">
    <source>
        <dbReference type="EMBL" id="KAK2614620.1"/>
    </source>
</evidence>
<keyword evidence="6" id="KW-0408">Iron</keyword>
<dbReference type="PANTHER" id="PTHR30468:SF10">
    <property type="entry name" value="TAUD_TFDA-LIKE DOMAIN-CONTAINING PROTEIN"/>
    <property type="match status" value="1"/>
</dbReference>
<dbReference type="GO" id="GO:0046872">
    <property type="term" value="F:metal ion binding"/>
    <property type="evidence" value="ECO:0007669"/>
    <property type="project" value="UniProtKB-KW"/>
</dbReference>
<dbReference type="InterPro" id="IPR003819">
    <property type="entry name" value="TauD/TfdA-like"/>
</dbReference>
<reference evidence="8" key="1">
    <citation type="submission" date="2023-06" db="EMBL/GenBank/DDBJ databases">
        <authorList>
            <person name="Noh H."/>
        </authorList>
    </citation>
    <scope>NUCLEOTIDE SEQUENCE</scope>
    <source>
        <strain evidence="8">DUCC20226</strain>
    </source>
</reference>
<accession>A0AAD9SQN2</accession>
<name>A0AAD9SQN2_PHOAM</name>
<dbReference type="PANTHER" id="PTHR30468">
    <property type="entry name" value="ALPHA-KETOGLUTARATE-DEPENDENT SULFONATE DIOXYGENASE"/>
    <property type="match status" value="1"/>
</dbReference>
<sequence>MAPHKAEHKQPLKLSGALEAFESFDVTPIIGREFPKANLVDWLNAENSDELLTDLAITISQRGVVFFRAQDALTNDLQKKLILRLGELTGRPKTSGLHIHPILNDSRELGGNDKEISTISSVQHSKLYKRETVDQLSAKKQNSAQWHSDIAFEPVPADYTSLRLVELPETGGGKFYDDVFHTAASDTIASGLEVLIRADTLWASGYEIYDRISEPYQKFLEGLTGTFAQPFFKEVAEKGGFELYDQPRGAPENVGTELKAIHPIVRTNPVTGWKSIFPVGGHVRHINGVTQEESDHLLKWFLDLVYKNHDLQVRLKWQNKNDIAIWDNRSVFHTATFDYDGLGDRFGNRAVGLGEEVALGANEKTNRRPYLDPQSSSRRVALGLPFVQ</sequence>
<dbReference type="Gene3D" id="3.60.130.10">
    <property type="entry name" value="Clavaminate synthase-like"/>
    <property type="match status" value="1"/>
</dbReference>
<comment type="caution">
    <text evidence="8">The sequence shown here is derived from an EMBL/GenBank/DDBJ whole genome shotgun (WGS) entry which is preliminary data.</text>
</comment>
<organism evidence="8 9">
    <name type="scientific">Phomopsis amygdali</name>
    <name type="common">Fusicoccum amygdali</name>
    <dbReference type="NCBI Taxonomy" id="1214568"/>
    <lineage>
        <taxon>Eukaryota</taxon>
        <taxon>Fungi</taxon>
        <taxon>Dikarya</taxon>
        <taxon>Ascomycota</taxon>
        <taxon>Pezizomycotina</taxon>
        <taxon>Sordariomycetes</taxon>
        <taxon>Sordariomycetidae</taxon>
        <taxon>Diaporthales</taxon>
        <taxon>Diaporthaceae</taxon>
        <taxon>Diaporthe</taxon>
    </lineage>
</organism>
<dbReference type="InterPro" id="IPR042098">
    <property type="entry name" value="TauD-like_sf"/>
</dbReference>
<keyword evidence="4" id="KW-0223">Dioxygenase</keyword>
<dbReference type="GO" id="GO:0005737">
    <property type="term" value="C:cytoplasm"/>
    <property type="evidence" value="ECO:0007669"/>
    <property type="project" value="TreeGrafter"/>
</dbReference>
<evidence type="ECO:0000259" key="7">
    <source>
        <dbReference type="Pfam" id="PF02668"/>
    </source>
</evidence>
<keyword evidence="5" id="KW-0560">Oxidoreductase</keyword>
<dbReference type="SUPFAM" id="SSF51197">
    <property type="entry name" value="Clavaminate synthase-like"/>
    <property type="match status" value="1"/>
</dbReference>
<comment type="cofactor">
    <cofactor evidence="1">
        <name>Fe(2+)</name>
        <dbReference type="ChEBI" id="CHEBI:29033"/>
    </cofactor>
</comment>
<evidence type="ECO:0000313" key="9">
    <source>
        <dbReference type="Proteomes" id="UP001265746"/>
    </source>
</evidence>
<dbReference type="Pfam" id="PF02668">
    <property type="entry name" value="TauD"/>
    <property type="match status" value="1"/>
</dbReference>
<dbReference type="EMBL" id="JAUJFL010000001">
    <property type="protein sequence ID" value="KAK2614620.1"/>
    <property type="molecule type" value="Genomic_DNA"/>
</dbReference>
<evidence type="ECO:0000256" key="3">
    <source>
        <dbReference type="ARBA" id="ARBA00022723"/>
    </source>
</evidence>
<evidence type="ECO:0000256" key="6">
    <source>
        <dbReference type="ARBA" id="ARBA00023004"/>
    </source>
</evidence>
<evidence type="ECO:0000256" key="4">
    <source>
        <dbReference type="ARBA" id="ARBA00022964"/>
    </source>
</evidence>
<protein>
    <recommendedName>
        <fullName evidence="7">TauD/TfdA-like domain-containing protein</fullName>
    </recommendedName>
</protein>
<keyword evidence="9" id="KW-1185">Reference proteome</keyword>